<evidence type="ECO:0000256" key="1">
    <source>
        <dbReference type="SAM" id="Phobius"/>
    </source>
</evidence>
<reference evidence="3 4" key="1">
    <citation type="journal article" date="2016" name="Nat. Commun.">
        <title>Thousands of microbial genomes shed light on interconnected biogeochemical processes in an aquifer system.</title>
        <authorList>
            <person name="Anantharaman K."/>
            <person name="Brown C.T."/>
            <person name="Hug L.A."/>
            <person name="Sharon I."/>
            <person name="Castelle C.J."/>
            <person name="Probst A.J."/>
            <person name="Thomas B.C."/>
            <person name="Singh A."/>
            <person name="Wilkins M.J."/>
            <person name="Karaoz U."/>
            <person name="Brodie E.L."/>
            <person name="Williams K.H."/>
            <person name="Hubbard S.S."/>
            <person name="Banfield J.F."/>
        </authorList>
    </citation>
    <scope>NUCLEOTIDE SEQUENCE [LARGE SCALE GENOMIC DNA]</scope>
</reference>
<feature type="transmembrane region" description="Helical" evidence="1">
    <location>
        <begin position="6"/>
        <end position="29"/>
    </location>
</feature>
<protein>
    <recommendedName>
        <fullName evidence="2">DUF8128 domain-containing protein</fullName>
    </recommendedName>
</protein>
<keyword evidence="1" id="KW-1133">Transmembrane helix</keyword>
<dbReference type="EMBL" id="MGIP01000002">
    <property type="protein sequence ID" value="OGM92383.1"/>
    <property type="molecule type" value="Genomic_DNA"/>
</dbReference>
<keyword evidence="1" id="KW-0472">Membrane</keyword>
<dbReference type="Proteomes" id="UP000177029">
    <property type="component" value="Unassembled WGS sequence"/>
</dbReference>
<sequence>MDSFIYSIWQALEIVLWFAVPIFLIALFWRLRLIHKRQQFLEKQEWDMLEVRIPSNIIKRPKAMEQVFSGIYGIYSFGNPWIPKYMEGKVDLWVSFEIAAKGGSIRFYVRTPKSFRNLVESSIYGQYPEAEILEAEDYVHELPSSLPNETFDIWGTGFKLANEAPYPIRTYKEFDEFEPDDEKRIDPMSALFEAMSKLQQNERIWIQCMVSATGKPTGYDIQEEMGKIIQDIQDKSKEADKEGKITRKPPTHGTQEIIKGIENKASKHLFQFTLRFLYIAPKEEFNGQNIPAVMGSFQQFNTQNMNAFKPDGTITLMGGWLARLFPSYKNSKVLIKKRMLYDAYVQRQFGLTNRLSDTEKLGILSTEELATIYHYPIGNVKAPQLQRIGSRRSEPPVNLPFE</sequence>
<comment type="caution">
    <text evidence="3">The sequence shown here is derived from an EMBL/GenBank/DDBJ whole genome shotgun (WGS) entry which is preliminary data.</text>
</comment>
<dbReference type="InterPro" id="IPR058441">
    <property type="entry name" value="DUF8128"/>
</dbReference>
<accession>A0A1F8DUR6</accession>
<evidence type="ECO:0000313" key="4">
    <source>
        <dbReference type="Proteomes" id="UP000177029"/>
    </source>
</evidence>
<evidence type="ECO:0000313" key="3">
    <source>
        <dbReference type="EMBL" id="OGM92383.1"/>
    </source>
</evidence>
<dbReference type="AlphaFoldDB" id="A0A1F8DUR6"/>
<keyword evidence="1" id="KW-0812">Transmembrane</keyword>
<organism evidence="3 4">
    <name type="scientific">Candidatus Wolfebacteria bacterium RIFCSPHIGHO2_01_FULL_48_22</name>
    <dbReference type="NCBI Taxonomy" id="1802555"/>
    <lineage>
        <taxon>Bacteria</taxon>
        <taxon>Candidatus Wolfeibacteriota</taxon>
    </lineage>
</organism>
<evidence type="ECO:0000259" key="2">
    <source>
        <dbReference type="Pfam" id="PF26449"/>
    </source>
</evidence>
<dbReference type="Pfam" id="PF26449">
    <property type="entry name" value="DUF8128"/>
    <property type="match status" value="1"/>
</dbReference>
<dbReference type="STRING" id="1802555.A2755_01290"/>
<proteinExistence type="predicted"/>
<feature type="domain" description="DUF8128" evidence="2">
    <location>
        <begin position="38"/>
        <end position="306"/>
    </location>
</feature>
<gene>
    <name evidence="3" type="ORF">A2755_01290</name>
</gene>
<name>A0A1F8DUR6_9BACT</name>